<dbReference type="Gene3D" id="3.40.1400.10">
    <property type="entry name" value="Sugar-phosphate isomerase, RpiB/LacA/LacB"/>
    <property type="match status" value="1"/>
</dbReference>
<dbReference type="InterPro" id="IPR036569">
    <property type="entry name" value="RpiB_LacA_LacB_sf"/>
</dbReference>
<keyword evidence="2" id="KW-0413">Isomerase</keyword>
<dbReference type="NCBIfam" id="TIGR00689">
    <property type="entry name" value="rpiB_lacA_lacB"/>
    <property type="match status" value="1"/>
</dbReference>
<dbReference type="SUPFAM" id="SSF89623">
    <property type="entry name" value="Ribose/Galactose isomerase RpiB/AlsB"/>
    <property type="match status" value="1"/>
</dbReference>
<comment type="caution">
    <text evidence="2">The sequence shown here is derived from an EMBL/GenBank/DDBJ whole genome shotgun (WGS) entry which is preliminary data.</text>
</comment>
<protein>
    <submittedName>
        <fullName evidence="2">Ribose-5-phosphate isomerase</fullName>
    </submittedName>
</protein>
<dbReference type="GO" id="GO:0004751">
    <property type="term" value="F:ribose-5-phosphate isomerase activity"/>
    <property type="evidence" value="ECO:0007669"/>
    <property type="project" value="TreeGrafter"/>
</dbReference>
<dbReference type="Pfam" id="PF02502">
    <property type="entry name" value="LacAB_rpiB"/>
    <property type="match status" value="1"/>
</dbReference>
<reference evidence="2 3" key="1">
    <citation type="journal article" date="2016" name="Nat. Commun.">
        <title>Thousands of microbial genomes shed light on interconnected biogeochemical processes in an aquifer system.</title>
        <authorList>
            <person name="Anantharaman K."/>
            <person name="Brown C.T."/>
            <person name="Hug L.A."/>
            <person name="Sharon I."/>
            <person name="Castelle C.J."/>
            <person name="Probst A.J."/>
            <person name="Thomas B.C."/>
            <person name="Singh A."/>
            <person name="Wilkins M.J."/>
            <person name="Karaoz U."/>
            <person name="Brodie E.L."/>
            <person name="Williams K.H."/>
            <person name="Hubbard S.S."/>
            <person name="Banfield J.F."/>
        </authorList>
    </citation>
    <scope>NUCLEOTIDE SEQUENCE [LARGE SCALE GENOMIC DNA]</scope>
</reference>
<dbReference type="PANTHER" id="PTHR30345:SF0">
    <property type="entry name" value="DNA DAMAGE-REPAIR_TOLERATION PROTEIN DRT102"/>
    <property type="match status" value="1"/>
</dbReference>
<evidence type="ECO:0000256" key="1">
    <source>
        <dbReference type="ARBA" id="ARBA00008754"/>
    </source>
</evidence>
<dbReference type="PANTHER" id="PTHR30345">
    <property type="entry name" value="RIBOSE-5-PHOSPHATE ISOMERASE B"/>
    <property type="match status" value="1"/>
</dbReference>
<comment type="similarity">
    <text evidence="1">Belongs to the LacAB/RpiB family.</text>
</comment>
<proteinExistence type="inferred from homology"/>
<accession>A0A1G2K7F1</accession>
<organism evidence="2 3">
    <name type="scientific">Candidatus Sungbacteria bacterium RIFCSPHIGHO2_01_FULL_47_32</name>
    <dbReference type="NCBI Taxonomy" id="1802264"/>
    <lineage>
        <taxon>Bacteria</taxon>
        <taxon>Candidatus Sungiibacteriota</taxon>
    </lineage>
</organism>
<dbReference type="GO" id="GO:0019316">
    <property type="term" value="P:D-allose catabolic process"/>
    <property type="evidence" value="ECO:0007669"/>
    <property type="project" value="TreeGrafter"/>
</dbReference>
<name>A0A1G2K7F1_9BACT</name>
<dbReference type="GO" id="GO:0009052">
    <property type="term" value="P:pentose-phosphate shunt, non-oxidative branch"/>
    <property type="evidence" value="ECO:0007669"/>
    <property type="project" value="TreeGrafter"/>
</dbReference>
<gene>
    <name evidence="2" type="ORF">A2633_04230</name>
</gene>
<evidence type="ECO:0000313" key="2">
    <source>
        <dbReference type="EMBL" id="OGZ95362.1"/>
    </source>
</evidence>
<dbReference type="Proteomes" id="UP000177152">
    <property type="component" value="Unassembled WGS sequence"/>
</dbReference>
<dbReference type="InterPro" id="IPR003500">
    <property type="entry name" value="RpiB_LacA_LacB"/>
</dbReference>
<sequence>MIYLATDHAGFELKEMLKQYLLELNYEVKDFGAFELDIDDDYPDFIRLAAEAVSKNPKDKAVILGGSGQGEAIVANRYKGVRAVVYYGGSSKVLTLSRVHNDSNVLSLGARFLTEAKAKRAVKIWLET</sequence>
<dbReference type="AlphaFoldDB" id="A0A1G2K7F1"/>
<feature type="non-terminal residue" evidence="2">
    <location>
        <position position="128"/>
    </location>
</feature>
<dbReference type="PIRSF" id="PIRSF005384">
    <property type="entry name" value="RpiB_LacA_B"/>
    <property type="match status" value="1"/>
</dbReference>
<evidence type="ECO:0000313" key="3">
    <source>
        <dbReference type="Proteomes" id="UP000177152"/>
    </source>
</evidence>
<dbReference type="EMBL" id="MHQC01000011">
    <property type="protein sequence ID" value="OGZ95362.1"/>
    <property type="molecule type" value="Genomic_DNA"/>
</dbReference>